<evidence type="ECO:0000313" key="12">
    <source>
        <dbReference type="Proteomes" id="UP000030641"/>
    </source>
</evidence>
<dbReference type="Gene3D" id="4.10.240.10">
    <property type="entry name" value="Zn(2)-C6 fungal-type DNA-binding domain"/>
    <property type="match status" value="1"/>
</dbReference>
<protein>
    <recommendedName>
        <fullName evidence="13">Zn(2)-C6 fungal-type domain-containing protein</fullName>
    </recommendedName>
</protein>
<evidence type="ECO:0000256" key="6">
    <source>
        <dbReference type="PROSITE-ProRule" id="PRU00042"/>
    </source>
</evidence>
<feature type="domain" description="Zn(2)-C6 fungal-type" evidence="9">
    <location>
        <begin position="69"/>
        <end position="98"/>
    </location>
</feature>
<evidence type="ECO:0000313" key="11">
    <source>
        <dbReference type="EMBL" id="KEQ90582.1"/>
    </source>
</evidence>
<dbReference type="HOGENOM" id="CLU_006593_0_0_1"/>
<dbReference type="InterPro" id="IPR013087">
    <property type="entry name" value="Znf_C2H2_type"/>
</dbReference>
<sequence length="843" mass="94408">MFECGTCHKSYATQSSLTRHAHNHESGRRHTCAVCDISFRRRDLLARHEKIHDTGHDDVEGERRRCHTACEACRKNRVKCDGQQPCGSCSRTQSTCSFQRPARRISRKAHQELSSDDGDDESGGQRLTEHHGNAGYAHGQAGELQVSPMLLGTNTFAAEQSSMTQGSLEAGSLGQIQPSLEDHEFANILASMHHATDAELESVPELWPPTINWPWAHEQLYLRDGPDYGPYGVADLDGLQLSVDSMASQHVDMIGAGNATEQGSGGNTIDESLLAISPISMTPTRVIDSIVREAVEVARDNSRWAEFWNSASNQISVAFNISAAPEVPQGVNVLEHFSNIYLEQFQPLWPLLWQPGLELDKLHPLLLLTITSIGALYSGVTSSRYGSLLHEKMREVLLVSPPRTDQTDQENLDLGRAMLLTQVAAIYFEQQHAFSAAQRLGALLNAHAQKMRLFSYRSRRGMPTPLDLTQANNVSAIQWHKQWVFAEGCKRLAYGVVRGEVFMSVLLDSKPLASYEEVDLELPYSDTLWTTKRQFAREYISAVGREHSLCRGMIFSDLVRVALDPNEVLPLLQPLEHELLLYGLQYSVWRFSHDPSMFKRLTGHDATKESAPTTSDFESAGLDHDHLVDRDHLDYSTRKMRDLLRERQNVICALRKWKDMVASSQMSNQYGHNRTTYLSGLMLFHLSFLRLHAPVGLIQEVVYHNGSPSEAVKVSIQTIADWSRTNEALVAIKHACSMWTLIEKETSRKALPQARYTILTVIAVYQAATVIWAMAGACDTSRHSLNMMGSSKQIDKDKVELSKSNISNLMQSFAELFPDMTSTWGTQSSFSKMVLELATRTLI</sequence>
<dbReference type="PROSITE" id="PS00463">
    <property type="entry name" value="ZN2_CY6_FUNGAL_1"/>
    <property type="match status" value="1"/>
</dbReference>
<dbReference type="Proteomes" id="UP000030641">
    <property type="component" value="Unassembled WGS sequence"/>
</dbReference>
<dbReference type="Pfam" id="PF04082">
    <property type="entry name" value="Fungal_trans"/>
    <property type="match status" value="1"/>
</dbReference>
<dbReference type="PROSITE" id="PS00028">
    <property type="entry name" value="ZINC_FINGER_C2H2_1"/>
    <property type="match status" value="2"/>
</dbReference>
<dbReference type="SUPFAM" id="SSF57667">
    <property type="entry name" value="beta-beta-alpha zinc fingers"/>
    <property type="match status" value="1"/>
</dbReference>
<feature type="transmembrane region" description="Helical" evidence="8">
    <location>
        <begin position="756"/>
        <end position="778"/>
    </location>
</feature>
<evidence type="ECO:0000259" key="9">
    <source>
        <dbReference type="PROSITE" id="PS50048"/>
    </source>
</evidence>
<dbReference type="GO" id="GO:0003677">
    <property type="term" value="F:DNA binding"/>
    <property type="evidence" value="ECO:0007669"/>
    <property type="project" value="InterPro"/>
</dbReference>
<dbReference type="InterPro" id="IPR036236">
    <property type="entry name" value="Znf_C2H2_sf"/>
</dbReference>
<dbReference type="SMART" id="SM00066">
    <property type="entry name" value="GAL4"/>
    <property type="match status" value="1"/>
</dbReference>
<dbReference type="PANTHER" id="PTHR47660:SF7">
    <property type="entry name" value="TRANSCRIPTION FACTOR WITH C2H2 AND ZN(2)-CYS(6) DNA BINDING DOMAIN (EUROFUNG)"/>
    <property type="match status" value="1"/>
</dbReference>
<dbReference type="GO" id="GO:0008270">
    <property type="term" value="F:zinc ion binding"/>
    <property type="evidence" value="ECO:0007669"/>
    <property type="project" value="UniProtKB-KW"/>
</dbReference>
<evidence type="ECO:0000256" key="3">
    <source>
        <dbReference type="ARBA" id="ARBA00023015"/>
    </source>
</evidence>
<feature type="domain" description="C2H2-type" evidence="10">
    <location>
        <begin position="30"/>
        <end position="52"/>
    </location>
</feature>
<dbReference type="InterPro" id="IPR007219">
    <property type="entry name" value="XnlR_reg_dom"/>
</dbReference>
<dbReference type="PANTHER" id="PTHR47660">
    <property type="entry name" value="TRANSCRIPTION FACTOR WITH C2H2 AND ZN(2)-CYS(6) DNA BINDING DOMAIN (EUROFUNG)-RELATED-RELATED"/>
    <property type="match status" value="1"/>
</dbReference>
<dbReference type="STRING" id="1043005.A0A074Y8P4"/>
<gene>
    <name evidence="11" type="ORF">AUEXF2481DRAFT_535555</name>
</gene>
<dbReference type="OrthoDB" id="10018191at2759"/>
<keyword evidence="12" id="KW-1185">Reference proteome</keyword>
<evidence type="ECO:0000256" key="7">
    <source>
        <dbReference type="SAM" id="MobiDB-lite"/>
    </source>
</evidence>
<feature type="region of interest" description="Disordered" evidence="7">
    <location>
        <begin position="100"/>
        <end position="136"/>
    </location>
</feature>
<dbReference type="GO" id="GO:0006351">
    <property type="term" value="P:DNA-templated transcription"/>
    <property type="evidence" value="ECO:0007669"/>
    <property type="project" value="InterPro"/>
</dbReference>
<accession>A0A074Y8P4</accession>
<dbReference type="GO" id="GO:0000981">
    <property type="term" value="F:DNA-binding transcription factor activity, RNA polymerase II-specific"/>
    <property type="evidence" value="ECO:0007669"/>
    <property type="project" value="InterPro"/>
</dbReference>
<feature type="domain" description="C2H2-type" evidence="10">
    <location>
        <begin position="2"/>
        <end position="29"/>
    </location>
</feature>
<keyword evidence="8" id="KW-1133">Transmembrane helix</keyword>
<keyword evidence="5" id="KW-0539">Nucleus</keyword>
<dbReference type="PROSITE" id="PS50048">
    <property type="entry name" value="ZN2_CY6_FUNGAL_2"/>
    <property type="match status" value="1"/>
</dbReference>
<keyword evidence="1" id="KW-0479">Metal-binding</keyword>
<dbReference type="AlphaFoldDB" id="A0A074Y8P4"/>
<evidence type="ECO:0000256" key="5">
    <source>
        <dbReference type="ARBA" id="ARBA00023242"/>
    </source>
</evidence>
<dbReference type="SUPFAM" id="SSF57701">
    <property type="entry name" value="Zn2/Cys6 DNA-binding domain"/>
    <property type="match status" value="1"/>
</dbReference>
<evidence type="ECO:0000256" key="4">
    <source>
        <dbReference type="ARBA" id="ARBA00023163"/>
    </source>
</evidence>
<dbReference type="EMBL" id="KL584788">
    <property type="protein sequence ID" value="KEQ90582.1"/>
    <property type="molecule type" value="Genomic_DNA"/>
</dbReference>
<dbReference type="CDD" id="cd00067">
    <property type="entry name" value="GAL4"/>
    <property type="match status" value="1"/>
</dbReference>
<name>A0A074Y8P4_AURSE</name>
<dbReference type="GeneID" id="25368885"/>
<evidence type="ECO:0000259" key="10">
    <source>
        <dbReference type="PROSITE" id="PS50157"/>
    </source>
</evidence>
<keyword evidence="3" id="KW-0805">Transcription regulation</keyword>
<dbReference type="InterPro" id="IPR036864">
    <property type="entry name" value="Zn2-C6_fun-type_DNA-bd_sf"/>
</dbReference>
<organism evidence="11 12">
    <name type="scientific">Aureobasidium subglaciale (strain EXF-2481)</name>
    <name type="common">Aureobasidium pullulans var. subglaciale</name>
    <dbReference type="NCBI Taxonomy" id="1043005"/>
    <lineage>
        <taxon>Eukaryota</taxon>
        <taxon>Fungi</taxon>
        <taxon>Dikarya</taxon>
        <taxon>Ascomycota</taxon>
        <taxon>Pezizomycotina</taxon>
        <taxon>Dothideomycetes</taxon>
        <taxon>Dothideomycetidae</taxon>
        <taxon>Dothideales</taxon>
        <taxon>Saccotheciaceae</taxon>
        <taxon>Aureobasidium</taxon>
    </lineage>
</organism>
<dbReference type="Gene3D" id="3.30.160.60">
    <property type="entry name" value="Classic Zinc Finger"/>
    <property type="match status" value="1"/>
</dbReference>
<dbReference type="Pfam" id="PF00172">
    <property type="entry name" value="Zn_clus"/>
    <property type="match status" value="1"/>
</dbReference>
<dbReference type="InterPro" id="IPR001138">
    <property type="entry name" value="Zn2Cys6_DnaBD"/>
</dbReference>
<dbReference type="RefSeq" id="XP_013339118.1">
    <property type="nucleotide sequence ID" value="XM_013483664.1"/>
</dbReference>
<evidence type="ECO:0000256" key="1">
    <source>
        <dbReference type="ARBA" id="ARBA00022723"/>
    </source>
</evidence>
<evidence type="ECO:0000256" key="2">
    <source>
        <dbReference type="ARBA" id="ARBA00022833"/>
    </source>
</evidence>
<dbReference type="PROSITE" id="PS50157">
    <property type="entry name" value="ZINC_FINGER_C2H2_2"/>
    <property type="match status" value="2"/>
</dbReference>
<keyword evidence="4" id="KW-0804">Transcription</keyword>
<dbReference type="InParanoid" id="A0A074Y8P4"/>
<keyword evidence="6" id="KW-0863">Zinc-finger</keyword>
<dbReference type="OMA" id="ARTHTAC"/>
<keyword evidence="8" id="KW-0812">Transmembrane</keyword>
<evidence type="ECO:0008006" key="13">
    <source>
        <dbReference type="Google" id="ProtNLM"/>
    </source>
</evidence>
<dbReference type="Pfam" id="PF00096">
    <property type="entry name" value="zf-C2H2"/>
    <property type="match status" value="2"/>
</dbReference>
<evidence type="ECO:0000256" key="8">
    <source>
        <dbReference type="SAM" id="Phobius"/>
    </source>
</evidence>
<keyword evidence="8" id="KW-0472">Membrane</keyword>
<reference evidence="11 12" key="1">
    <citation type="journal article" date="2014" name="BMC Genomics">
        <title>Genome sequencing of four Aureobasidium pullulans varieties: biotechnological potential, stress tolerance, and description of new species.</title>
        <authorList>
            <person name="Gostin Ar C."/>
            <person name="Ohm R.A."/>
            <person name="Kogej T."/>
            <person name="Sonjak S."/>
            <person name="Turk M."/>
            <person name="Zajc J."/>
            <person name="Zalar P."/>
            <person name="Grube M."/>
            <person name="Sun H."/>
            <person name="Han J."/>
            <person name="Sharma A."/>
            <person name="Chiniquy J."/>
            <person name="Ngan C.Y."/>
            <person name="Lipzen A."/>
            <person name="Barry K."/>
            <person name="Grigoriev I.V."/>
            <person name="Gunde-Cimerman N."/>
        </authorList>
    </citation>
    <scope>NUCLEOTIDE SEQUENCE [LARGE SCALE GENOMIC DNA]</scope>
    <source>
        <strain evidence="11 12">EXF-2481</strain>
    </source>
</reference>
<keyword evidence="2" id="KW-0862">Zinc</keyword>
<dbReference type="SMART" id="SM00355">
    <property type="entry name" value="ZnF_C2H2"/>
    <property type="match status" value="2"/>
</dbReference>
<proteinExistence type="predicted"/>